<organism evidence="1 2">
    <name type="scientific">Prosthecodimorpha staleyi</name>
    <dbReference type="NCBI Taxonomy" id="2840188"/>
    <lineage>
        <taxon>Bacteria</taxon>
        <taxon>Pseudomonadati</taxon>
        <taxon>Pseudomonadota</taxon>
        <taxon>Alphaproteobacteria</taxon>
        <taxon>Hyphomicrobiales</taxon>
        <taxon>Ancalomicrobiaceae</taxon>
        <taxon>Prosthecodimorpha</taxon>
    </lineage>
</organism>
<proteinExistence type="predicted"/>
<comment type="caution">
    <text evidence="1">The sequence shown here is derived from an EMBL/GenBank/DDBJ whole genome shotgun (WGS) entry which is preliminary data.</text>
</comment>
<dbReference type="RefSeq" id="WP_261971788.1">
    <property type="nucleotide sequence ID" value="NZ_JAHHZF010000029.1"/>
</dbReference>
<name>A0A947GFU9_9HYPH</name>
<gene>
    <name evidence="1" type="ORF">KL771_27865</name>
</gene>
<reference evidence="1 2" key="1">
    <citation type="submission" date="2021-06" db="EMBL/GenBank/DDBJ databases">
        <authorList>
            <person name="Grouzdev D.S."/>
            <person name="Koziaeva V."/>
        </authorList>
    </citation>
    <scope>NUCLEOTIDE SEQUENCE [LARGE SCALE GENOMIC DNA]</scope>
    <source>
        <strain evidence="1 2">22</strain>
    </source>
</reference>
<dbReference type="Proteomes" id="UP000766595">
    <property type="component" value="Unassembled WGS sequence"/>
</dbReference>
<keyword evidence="2" id="KW-1185">Reference proteome</keyword>
<evidence type="ECO:0000313" key="1">
    <source>
        <dbReference type="EMBL" id="MBT9293301.1"/>
    </source>
</evidence>
<evidence type="ECO:0000313" key="2">
    <source>
        <dbReference type="Proteomes" id="UP000766595"/>
    </source>
</evidence>
<dbReference type="EMBL" id="JAHHZF010000029">
    <property type="protein sequence ID" value="MBT9293301.1"/>
    <property type="molecule type" value="Genomic_DNA"/>
</dbReference>
<accession>A0A947GFU9</accession>
<sequence>MSLLCKLDHMRELASRLERHFPEMAHCIGQGCIAMSETIILSNQSTAEGRFRRQIATNQLKMLLRDIALLSATVQDHLNQGGNRVPVPLPAETVTR</sequence>
<dbReference type="AlphaFoldDB" id="A0A947GFU9"/>
<protein>
    <submittedName>
        <fullName evidence="1">Uncharacterized protein</fullName>
    </submittedName>
</protein>